<dbReference type="PANTHER" id="PTHR42928:SF5">
    <property type="entry name" value="BLR1237 PROTEIN"/>
    <property type="match status" value="1"/>
</dbReference>
<name>A0A225MFI1_9BURK</name>
<evidence type="ECO:0000256" key="1">
    <source>
        <dbReference type="ARBA" id="ARBA00006987"/>
    </source>
</evidence>
<feature type="transmembrane region" description="Helical" evidence="2">
    <location>
        <begin position="123"/>
        <end position="141"/>
    </location>
</feature>
<evidence type="ECO:0008006" key="6">
    <source>
        <dbReference type="Google" id="ProtNLM"/>
    </source>
</evidence>
<evidence type="ECO:0000313" key="4">
    <source>
        <dbReference type="EMBL" id="OWT60096.1"/>
    </source>
</evidence>
<proteinExistence type="inferred from homology"/>
<dbReference type="InterPro" id="IPR005064">
    <property type="entry name" value="BUG"/>
</dbReference>
<dbReference type="SUPFAM" id="SSF53850">
    <property type="entry name" value="Periplasmic binding protein-like II"/>
    <property type="match status" value="1"/>
</dbReference>
<dbReference type="PIRSF" id="PIRSF017082">
    <property type="entry name" value="YflP"/>
    <property type="match status" value="1"/>
</dbReference>
<comment type="caution">
    <text evidence="4">The sequence shown here is derived from an EMBL/GenBank/DDBJ whole genome shotgun (WGS) entry which is preliminary data.</text>
</comment>
<evidence type="ECO:0000256" key="3">
    <source>
        <dbReference type="SAM" id="SignalP"/>
    </source>
</evidence>
<dbReference type="Pfam" id="PF03401">
    <property type="entry name" value="TctC"/>
    <property type="match status" value="1"/>
</dbReference>
<sequence>MFIKQRFNSRMLALLATGALTCSGQAFAQDTQAYPDHAIHMLVPYTAGGAADVLARALSAELAKRWKQPVIVDNRPGADGAIAVDYLVKSDPDGYTMLYGPNAIYSIFPHIHKKAKTNARKDLIPVAMVGLSPLVLAVPAASPIHDIPQLIAYAKAHPGKLNFGTPGSSSLHRMAGEQFDMNAGVKMVQVPYKGTSQAAVDLAGGQLGLLYAVPQSVTALVKAGKARILAVTTAHRFPLMKDIPSVGETLKGWPEYATFQGVFVAKGTPPAVTKKIQDTVKEIMKEQSFKDKLAMLDFSADFLDSQKFKAKLEQDYAAVGNIVTKVGITAQ</sequence>
<dbReference type="Proteomes" id="UP000214603">
    <property type="component" value="Unassembled WGS sequence"/>
</dbReference>
<keyword evidence="2" id="KW-0812">Transmembrane</keyword>
<gene>
    <name evidence="4" type="ORF">CEY11_10490</name>
</gene>
<evidence type="ECO:0000256" key="2">
    <source>
        <dbReference type="SAM" id="Phobius"/>
    </source>
</evidence>
<feature type="signal peptide" evidence="3">
    <location>
        <begin position="1"/>
        <end position="28"/>
    </location>
</feature>
<organism evidence="4 5">
    <name type="scientific">Candidimonas nitroreducens</name>
    <dbReference type="NCBI Taxonomy" id="683354"/>
    <lineage>
        <taxon>Bacteria</taxon>
        <taxon>Pseudomonadati</taxon>
        <taxon>Pseudomonadota</taxon>
        <taxon>Betaproteobacteria</taxon>
        <taxon>Burkholderiales</taxon>
        <taxon>Alcaligenaceae</taxon>
        <taxon>Candidimonas</taxon>
    </lineage>
</organism>
<reference evidence="5" key="1">
    <citation type="submission" date="2017-06" db="EMBL/GenBank/DDBJ databases">
        <title>Herbaspirillum phytohormonus sp. nov., isolated from the root nodule of Robinia pseudoacacia in lead-zinc mine.</title>
        <authorList>
            <person name="Fan M."/>
            <person name="Lin Y."/>
        </authorList>
    </citation>
    <scope>NUCLEOTIDE SEQUENCE [LARGE SCALE GENOMIC DNA]</scope>
    <source>
        <strain evidence="5">SC-089</strain>
    </source>
</reference>
<dbReference type="Gene3D" id="3.40.190.10">
    <property type="entry name" value="Periplasmic binding protein-like II"/>
    <property type="match status" value="1"/>
</dbReference>
<keyword evidence="5" id="KW-1185">Reference proteome</keyword>
<accession>A0A225MFI1</accession>
<comment type="similarity">
    <text evidence="1">Belongs to the UPF0065 (bug) family.</text>
</comment>
<dbReference type="OrthoDB" id="8678750at2"/>
<dbReference type="Gene3D" id="3.40.190.150">
    <property type="entry name" value="Bordetella uptake gene, domain 1"/>
    <property type="match status" value="1"/>
</dbReference>
<dbReference type="CDD" id="cd07012">
    <property type="entry name" value="PBP2_Bug_TTT"/>
    <property type="match status" value="1"/>
</dbReference>
<keyword evidence="3" id="KW-0732">Signal</keyword>
<dbReference type="RefSeq" id="WP_088603354.1">
    <property type="nucleotide sequence ID" value="NZ_NJIH01000006.1"/>
</dbReference>
<dbReference type="PANTHER" id="PTHR42928">
    <property type="entry name" value="TRICARBOXYLATE-BINDING PROTEIN"/>
    <property type="match status" value="1"/>
</dbReference>
<protein>
    <recommendedName>
        <fullName evidence="6">ABC transporter substrate-binding protein</fullName>
    </recommendedName>
</protein>
<dbReference type="AlphaFoldDB" id="A0A225MFI1"/>
<keyword evidence="2" id="KW-1133">Transmembrane helix</keyword>
<evidence type="ECO:0000313" key="5">
    <source>
        <dbReference type="Proteomes" id="UP000214603"/>
    </source>
</evidence>
<feature type="chain" id="PRO_5013121513" description="ABC transporter substrate-binding protein" evidence="3">
    <location>
        <begin position="29"/>
        <end position="331"/>
    </location>
</feature>
<keyword evidence="2" id="KW-0472">Membrane</keyword>
<dbReference type="InterPro" id="IPR042100">
    <property type="entry name" value="Bug_dom1"/>
</dbReference>
<dbReference type="EMBL" id="NJIH01000006">
    <property type="protein sequence ID" value="OWT60096.1"/>
    <property type="molecule type" value="Genomic_DNA"/>
</dbReference>